<dbReference type="Proteomes" id="UP001066276">
    <property type="component" value="Chromosome 4_1"/>
</dbReference>
<organism evidence="2 3">
    <name type="scientific">Pleurodeles waltl</name>
    <name type="common">Iberian ribbed newt</name>
    <dbReference type="NCBI Taxonomy" id="8319"/>
    <lineage>
        <taxon>Eukaryota</taxon>
        <taxon>Metazoa</taxon>
        <taxon>Chordata</taxon>
        <taxon>Craniata</taxon>
        <taxon>Vertebrata</taxon>
        <taxon>Euteleostomi</taxon>
        <taxon>Amphibia</taxon>
        <taxon>Batrachia</taxon>
        <taxon>Caudata</taxon>
        <taxon>Salamandroidea</taxon>
        <taxon>Salamandridae</taxon>
        <taxon>Pleurodelinae</taxon>
        <taxon>Pleurodeles</taxon>
    </lineage>
</organism>
<accession>A0AAV7T671</accession>
<feature type="region of interest" description="Disordered" evidence="1">
    <location>
        <begin position="65"/>
        <end position="88"/>
    </location>
</feature>
<evidence type="ECO:0000313" key="3">
    <source>
        <dbReference type="Proteomes" id="UP001066276"/>
    </source>
</evidence>
<comment type="caution">
    <text evidence="2">The sequence shown here is derived from an EMBL/GenBank/DDBJ whole genome shotgun (WGS) entry which is preliminary data.</text>
</comment>
<evidence type="ECO:0000256" key="1">
    <source>
        <dbReference type="SAM" id="MobiDB-lite"/>
    </source>
</evidence>
<dbReference type="AlphaFoldDB" id="A0AAV7T671"/>
<dbReference type="EMBL" id="JANPWB010000007">
    <property type="protein sequence ID" value="KAJ1171720.1"/>
    <property type="molecule type" value="Genomic_DNA"/>
</dbReference>
<keyword evidence="3" id="KW-1185">Reference proteome</keyword>
<reference evidence="2" key="1">
    <citation type="journal article" date="2022" name="bioRxiv">
        <title>Sequencing and chromosome-scale assembly of the giantPleurodeles waltlgenome.</title>
        <authorList>
            <person name="Brown T."/>
            <person name="Elewa A."/>
            <person name="Iarovenko S."/>
            <person name="Subramanian E."/>
            <person name="Araus A.J."/>
            <person name="Petzold A."/>
            <person name="Susuki M."/>
            <person name="Suzuki K.-i.T."/>
            <person name="Hayashi T."/>
            <person name="Toyoda A."/>
            <person name="Oliveira C."/>
            <person name="Osipova E."/>
            <person name="Leigh N.D."/>
            <person name="Simon A."/>
            <person name="Yun M.H."/>
        </authorList>
    </citation>
    <scope>NUCLEOTIDE SEQUENCE</scope>
    <source>
        <strain evidence="2">20211129_DDA</strain>
        <tissue evidence="2">Liver</tissue>
    </source>
</reference>
<feature type="region of interest" description="Disordered" evidence="1">
    <location>
        <begin position="1"/>
        <end position="36"/>
    </location>
</feature>
<gene>
    <name evidence="2" type="ORF">NDU88_003578</name>
</gene>
<proteinExistence type="predicted"/>
<name>A0AAV7T671_PLEWA</name>
<sequence length="88" mass="9772">MPSVIANPNTPSPTTLKRREGKRLRRGLGEEVKRKQGVAGPIRIGKGAVKPLRDGLHRFWRQEGRWSTEDPAPEEEAGIPYSTLTPST</sequence>
<protein>
    <submittedName>
        <fullName evidence="2">Uncharacterized protein</fullName>
    </submittedName>
</protein>
<feature type="compositionally biased region" description="Polar residues" evidence="1">
    <location>
        <begin position="1"/>
        <end position="15"/>
    </location>
</feature>
<evidence type="ECO:0000313" key="2">
    <source>
        <dbReference type="EMBL" id="KAJ1171720.1"/>
    </source>
</evidence>